<evidence type="ECO:0000313" key="2">
    <source>
        <dbReference type="EMBL" id="KIM58295.1"/>
    </source>
</evidence>
<sequence length="82" mass="8342">MILDPLDYTRSAISLASHSPPGASHLVEMTISTSMSATASFNSAGPPPEMPTSLDSTPTTTSEALNSTTSSKTGRAAGMNQA</sequence>
<dbReference type="InParanoid" id="A0A0C3DC50"/>
<evidence type="ECO:0000256" key="1">
    <source>
        <dbReference type="SAM" id="MobiDB-lite"/>
    </source>
</evidence>
<dbReference type="EMBL" id="KN822088">
    <property type="protein sequence ID" value="KIM58295.1"/>
    <property type="molecule type" value="Genomic_DNA"/>
</dbReference>
<reference evidence="2 3" key="1">
    <citation type="submission" date="2014-04" db="EMBL/GenBank/DDBJ databases">
        <authorList>
            <consortium name="DOE Joint Genome Institute"/>
            <person name="Kuo A."/>
            <person name="Kohler A."/>
            <person name="Nagy L.G."/>
            <person name="Floudas D."/>
            <person name="Copeland A."/>
            <person name="Barry K.W."/>
            <person name="Cichocki N."/>
            <person name="Veneault-Fourrey C."/>
            <person name="LaButti K."/>
            <person name="Lindquist E.A."/>
            <person name="Lipzen A."/>
            <person name="Lundell T."/>
            <person name="Morin E."/>
            <person name="Murat C."/>
            <person name="Sun H."/>
            <person name="Tunlid A."/>
            <person name="Henrissat B."/>
            <person name="Grigoriev I.V."/>
            <person name="Hibbett D.S."/>
            <person name="Martin F."/>
            <person name="Nordberg H.P."/>
            <person name="Cantor M.N."/>
            <person name="Hua S.X."/>
        </authorList>
    </citation>
    <scope>NUCLEOTIDE SEQUENCE [LARGE SCALE GENOMIC DNA]</scope>
    <source>
        <strain evidence="2 3">Foug A</strain>
    </source>
</reference>
<name>A0A0C3DC50_9AGAM</name>
<protein>
    <submittedName>
        <fullName evidence="2">Uncharacterized protein</fullName>
    </submittedName>
</protein>
<dbReference type="HOGENOM" id="CLU_2559663_0_0_1"/>
<accession>A0A0C3DC50</accession>
<dbReference type="Proteomes" id="UP000053989">
    <property type="component" value="Unassembled WGS sequence"/>
</dbReference>
<feature type="region of interest" description="Disordered" evidence="1">
    <location>
        <begin position="38"/>
        <end position="82"/>
    </location>
</feature>
<keyword evidence="3" id="KW-1185">Reference proteome</keyword>
<dbReference type="AlphaFoldDB" id="A0A0C3DC50"/>
<reference evidence="3" key="2">
    <citation type="submission" date="2015-01" db="EMBL/GenBank/DDBJ databases">
        <title>Evolutionary Origins and Diversification of the Mycorrhizal Mutualists.</title>
        <authorList>
            <consortium name="DOE Joint Genome Institute"/>
            <consortium name="Mycorrhizal Genomics Consortium"/>
            <person name="Kohler A."/>
            <person name="Kuo A."/>
            <person name="Nagy L.G."/>
            <person name="Floudas D."/>
            <person name="Copeland A."/>
            <person name="Barry K.W."/>
            <person name="Cichocki N."/>
            <person name="Veneault-Fourrey C."/>
            <person name="LaButti K."/>
            <person name="Lindquist E.A."/>
            <person name="Lipzen A."/>
            <person name="Lundell T."/>
            <person name="Morin E."/>
            <person name="Murat C."/>
            <person name="Riley R."/>
            <person name="Ohm R."/>
            <person name="Sun H."/>
            <person name="Tunlid A."/>
            <person name="Henrissat B."/>
            <person name="Grigoriev I.V."/>
            <person name="Hibbett D.S."/>
            <person name="Martin F."/>
        </authorList>
    </citation>
    <scope>NUCLEOTIDE SEQUENCE [LARGE SCALE GENOMIC DNA]</scope>
    <source>
        <strain evidence="3">Foug A</strain>
    </source>
</reference>
<organism evidence="2 3">
    <name type="scientific">Scleroderma citrinum Foug A</name>
    <dbReference type="NCBI Taxonomy" id="1036808"/>
    <lineage>
        <taxon>Eukaryota</taxon>
        <taxon>Fungi</taxon>
        <taxon>Dikarya</taxon>
        <taxon>Basidiomycota</taxon>
        <taxon>Agaricomycotina</taxon>
        <taxon>Agaricomycetes</taxon>
        <taxon>Agaricomycetidae</taxon>
        <taxon>Boletales</taxon>
        <taxon>Sclerodermatineae</taxon>
        <taxon>Sclerodermataceae</taxon>
        <taxon>Scleroderma</taxon>
    </lineage>
</organism>
<gene>
    <name evidence="2" type="ORF">SCLCIDRAFT_28191</name>
</gene>
<feature type="compositionally biased region" description="Polar residues" evidence="1">
    <location>
        <begin position="63"/>
        <end position="73"/>
    </location>
</feature>
<feature type="compositionally biased region" description="Low complexity" evidence="1">
    <location>
        <begin position="51"/>
        <end position="62"/>
    </location>
</feature>
<proteinExistence type="predicted"/>
<evidence type="ECO:0000313" key="3">
    <source>
        <dbReference type="Proteomes" id="UP000053989"/>
    </source>
</evidence>